<dbReference type="CDD" id="cd00637">
    <property type="entry name" value="7tm_classA_rhodopsin-like"/>
    <property type="match status" value="1"/>
</dbReference>
<evidence type="ECO:0000313" key="8">
    <source>
        <dbReference type="EMBL" id="CAF3733832.1"/>
    </source>
</evidence>
<feature type="transmembrane region" description="Helical" evidence="5">
    <location>
        <begin position="87"/>
        <end position="108"/>
    </location>
</feature>
<feature type="transmembrane region" description="Helical" evidence="5">
    <location>
        <begin position="179"/>
        <end position="203"/>
    </location>
</feature>
<evidence type="ECO:0000313" key="9">
    <source>
        <dbReference type="Proteomes" id="UP000663860"/>
    </source>
</evidence>
<comment type="caution">
    <text evidence="7">The sequence shown here is derived from an EMBL/GenBank/DDBJ whole genome shotgun (WGS) entry which is preliminary data.</text>
</comment>
<dbReference type="EMBL" id="CAJOBB010000701">
    <property type="protein sequence ID" value="CAF3733832.1"/>
    <property type="molecule type" value="Genomic_DNA"/>
</dbReference>
<keyword evidence="3 5" id="KW-1133">Transmembrane helix</keyword>
<feature type="transmembrane region" description="Helical" evidence="5">
    <location>
        <begin position="120"/>
        <end position="141"/>
    </location>
</feature>
<evidence type="ECO:0000256" key="1">
    <source>
        <dbReference type="ARBA" id="ARBA00004370"/>
    </source>
</evidence>
<dbReference type="InterPro" id="IPR000276">
    <property type="entry name" value="GPCR_Rhodpsn"/>
</dbReference>
<proteinExistence type="predicted"/>
<dbReference type="Gene3D" id="1.20.1070.10">
    <property type="entry name" value="Rhodopsin 7-helix transmembrane proteins"/>
    <property type="match status" value="1"/>
</dbReference>
<evidence type="ECO:0000256" key="5">
    <source>
        <dbReference type="SAM" id="Phobius"/>
    </source>
</evidence>
<feature type="transmembrane region" description="Helical" evidence="5">
    <location>
        <begin position="224"/>
        <end position="249"/>
    </location>
</feature>
<feature type="transmembrane region" description="Helical" evidence="5">
    <location>
        <begin position="264"/>
        <end position="282"/>
    </location>
</feature>
<dbReference type="Proteomes" id="UP000663868">
    <property type="component" value="Unassembled WGS sequence"/>
</dbReference>
<dbReference type="Pfam" id="PF00001">
    <property type="entry name" value="7tm_1"/>
    <property type="match status" value="1"/>
</dbReference>
<evidence type="ECO:0000256" key="2">
    <source>
        <dbReference type="ARBA" id="ARBA00022692"/>
    </source>
</evidence>
<feature type="transmembrane region" description="Helical" evidence="5">
    <location>
        <begin position="48"/>
        <end position="72"/>
    </location>
</feature>
<evidence type="ECO:0000256" key="4">
    <source>
        <dbReference type="ARBA" id="ARBA00023136"/>
    </source>
</evidence>
<dbReference type="EMBL" id="CAJNOE010000282">
    <property type="protein sequence ID" value="CAF1116908.1"/>
    <property type="molecule type" value="Genomic_DNA"/>
</dbReference>
<dbReference type="PROSITE" id="PS50262">
    <property type="entry name" value="G_PROTEIN_RECEP_F1_2"/>
    <property type="match status" value="1"/>
</dbReference>
<evidence type="ECO:0000259" key="6">
    <source>
        <dbReference type="PROSITE" id="PS50262"/>
    </source>
</evidence>
<feature type="transmembrane region" description="Helical" evidence="5">
    <location>
        <begin position="12"/>
        <end position="36"/>
    </location>
</feature>
<comment type="subcellular location">
    <subcellularLocation>
        <location evidence="1">Membrane</location>
    </subcellularLocation>
</comment>
<dbReference type="SUPFAM" id="SSF81321">
    <property type="entry name" value="Family A G protein-coupled receptor-like"/>
    <property type="match status" value="1"/>
</dbReference>
<feature type="domain" description="G-protein coupled receptors family 1 profile" evidence="6">
    <location>
        <begin position="27"/>
        <end position="277"/>
    </location>
</feature>
<dbReference type="Proteomes" id="UP000663860">
    <property type="component" value="Unassembled WGS sequence"/>
</dbReference>
<protein>
    <recommendedName>
        <fullName evidence="6">G-protein coupled receptors family 1 profile domain-containing protein</fullName>
    </recommendedName>
</protein>
<name>A0A814QAM5_9BILA</name>
<dbReference type="InterPro" id="IPR017452">
    <property type="entry name" value="GPCR_Rhodpsn_7TM"/>
</dbReference>
<dbReference type="AlphaFoldDB" id="A0A814QAM5"/>
<dbReference type="GO" id="GO:0004930">
    <property type="term" value="F:G protein-coupled receptor activity"/>
    <property type="evidence" value="ECO:0007669"/>
    <property type="project" value="InterPro"/>
</dbReference>
<evidence type="ECO:0000313" key="7">
    <source>
        <dbReference type="EMBL" id="CAF1116908.1"/>
    </source>
</evidence>
<dbReference type="GO" id="GO:0016020">
    <property type="term" value="C:membrane"/>
    <property type="evidence" value="ECO:0007669"/>
    <property type="project" value="UniProtKB-SubCell"/>
</dbReference>
<evidence type="ECO:0000256" key="3">
    <source>
        <dbReference type="ARBA" id="ARBA00022989"/>
    </source>
</evidence>
<gene>
    <name evidence="7" type="ORF">IZO911_LOCUS23915</name>
    <name evidence="8" type="ORF">KXQ929_LOCUS13225</name>
</gene>
<reference evidence="7" key="1">
    <citation type="submission" date="2021-02" db="EMBL/GenBank/DDBJ databases">
        <authorList>
            <person name="Nowell W R."/>
        </authorList>
    </citation>
    <scope>NUCLEOTIDE SEQUENCE</scope>
</reference>
<keyword evidence="2 5" id="KW-0812">Transmembrane</keyword>
<organism evidence="7 9">
    <name type="scientific">Adineta steineri</name>
    <dbReference type="NCBI Taxonomy" id="433720"/>
    <lineage>
        <taxon>Eukaryota</taxon>
        <taxon>Metazoa</taxon>
        <taxon>Spiralia</taxon>
        <taxon>Gnathifera</taxon>
        <taxon>Rotifera</taxon>
        <taxon>Eurotatoria</taxon>
        <taxon>Bdelloidea</taxon>
        <taxon>Adinetida</taxon>
        <taxon>Adinetidae</taxon>
        <taxon>Adineta</taxon>
    </lineage>
</organism>
<keyword evidence="4 5" id="KW-0472">Membrane</keyword>
<accession>A0A814QAM5</accession>
<sequence length="312" mass="36507">MVDLDTSQSRLIIFIILLTLIIPSILCSIYIFYHFIRFHELRQSVNNHIILVLLIISFIQVVGELPLTLIFLRTGSVAILSDKFCQFWIVMNYSVCTGSLWTMAIASIERYWFVFHRTFFNKYIILLHYIPIILCIIYPLILYTYLVTIYTCTNTFDYSYWTCGGACYLYEPLLGTLDWVINGCTNVLLSTSVTWIIIIRVLIQKQRVNSQRTVWQRSRRIIMQLIVLSALYMIVWLPCVICFVITLFTPVPFLTALYGAYLSYYQYIACLLCPFACLLGSSEIRQVMRNRRVVQPSTLIMQPITQRIQHQT</sequence>